<dbReference type="SUPFAM" id="SSF51182">
    <property type="entry name" value="RmlC-like cupins"/>
    <property type="match status" value="1"/>
</dbReference>
<dbReference type="SUPFAM" id="SSF47413">
    <property type="entry name" value="lambda repressor-like DNA-binding domains"/>
    <property type="match status" value="1"/>
</dbReference>
<dbReference type="Gene3D" id="2.60.120.10">
    <property type="entry name" value="Jelly Rolls"/>
    <property type="match status" value="1"/>
</dbReference>
<proteinExistence type="predicted"/>
<dbReference type="CDD" id="cd02209">
    <property type="entry name" value="cupin_XRE_C"/>
    <property type="match status" value="1"/>
</dbReference>
<dbReference type="SMART" id="SM00530">
    <property type="entry name" value="HTH_XRE"/>
    <property type="match status" value="1"/>
</dbReference>
<dbReference type="GO" id="GO:0003700">
    <property type="term" value="F:DNA-binding transcription factor activity"/>
    <property type="evidence" value="ECO:0007669"/>
    <property type="project" value="TreeGrafter"/>
</dbReference>
<dbReference type="GO" id="GO:0005829">
    <property type="term" value="C:cytosol"/>
    <property type="evidence" value="ECO:0007669"/>
    <property type="project" value="TreeGrafter"/>
</dbReference>
<dbReference type="Pfam" id="PF07883">
    <property type="entry name" value="Cupin_2"/>
    <property type="match status" value="1"/>
</dbReference>
<dbReference type="PANTHER" id="PTHR46797:SF1">
    <property type="entry name" value="METHYLPHOSPHONATE SYNTHASE"/>
    <property type="match status" value="1"/>
</dbReference>
<dbReference type="KEGG" id="cpor:BED41_00815"/>
<dbReference type="InterPro" id="IPR001387">
    <property type="entry name" value="Cro/C1-type_HTH"/>
</dbReference>
<evidence type="ECO:0000313" key="2">
    <source>
        <dbReference type="EMBL" id="ANZ43770.1"/>
    </source>
</evidence>
<dbReference type="GO" id="GO:0003677">
    <property type="term" value="F:DNA binding"/>
    <property type="evidence" value="ECO:0007669"/>
    <property type="project" value="UniProtKB-KW"/>
</dbReference>
<dbReference type="PANTHER" id="PTHR46797">
    <property type="entry name" value="HTH-TYPE TRANSCRIPTIONAL REGULATOR"/>
    <property type="match status" value="1"/>
</dbReference>
<dbReference type="InterPro" id="IPR014710">
    <property type="entry name" value="RmlC-like_jellyroll"/>
</dbReference>
<dbReference type="STRING" id="1197717.BED41_00815"/>
<dbReference type="Proteomes" id="UP000093044">
    <property type="component" value="Chromosome"/>
</dbReference>
<reference evidence="2" key="1">
    <citation type="submission" date="2016-08" db="EMBL/GenBank/DDBJ databases">
        <title>Complete genome of Cloacibacillus porcorum.</title>
        <authorList>
            <person name="Looft T."/>
            <person name="Bayles D.O."/>
            <person name="Alt D.P."/>
        </authorList>
    </citation>
    <scope>NUCLEOTIDE SEQUENCE [LARGE SCALE GENOMIC DNA]</scope>
    <source>
        <strain evidence="2">CL-84</strain>
    </source>
</reference>
<dbReference type="AlphaFoldDB" id="A0A1B2I1D2"/>
<protein>
    <submittedName>
        <fullName evidence="2">Uncharacterized protein</fullName>
    </submittedName>
</protein>
<keyword evidence="3" id="KW-1185">Reference proteome</keyword>
<dbReference type="InterPro" id="IPR011051">
    <property type="entry name" value="RmlC_Cupin_sf"/>
</dbReference>
<dbReference type="InterPro" id="IPR050807">
    <property type="entry name" value="TransReg_Diox_bact_type"/>
</dbReference>
<accession>A0A1B2I1D2</accession>
<dbReference type="EMBL" id="CP016757">
    <property type="protein sequence ID" value="ANZ43770.1"/>
    <property type="molecule type" value="Genomic_DNA"/>
</dbReference>
<evidence type="ECO:0000256" key="1">
    <source>
        <dbReference type="ARBA" id="ARBA00023125"/>
    </source>
</evidence>
<dbReference type="Pfam" id="PF01381">
    <property type="entry name" value="HTH_3"/>
    <property type="match status" value="1"/>
</dbReference>
<dbReference type="RefSeq" id="WP_066741842.1">
    <property type="nucleotide sequence ID" value="NZ_CALCLR010000035.1"/>
</dbReference>
<dbReference type="InterPro" id="IPR010982">
    <property type="entry name" value="Lambda_DNA-bd_dom_sf"/>
</dbReference>
<sequence>MRLGETIKSHRKKSGWTLTELSDLCEISVAQLSKLENNKSNPSIESLQKLAEAFHVPVSALTLTTEVPPPAPVMCGEGYVVRVLARGEENVTARYLVQDQRFRMQPMVLTIPPRMMTEDKRSHVSDEFFYVLKGKVRFVYCPDLIYEMNEGDFLYYDAVVAHHWENPSDEETRLLLCSASAAM</sequence>
<evidence type="ECO:0000313" key="3">
    <source>
        <dbReference type="Proteomes" id="UP000093044"/>
    </source>
</evidence>
<dbReference type="CDD" id="cd00093">
    <property type="entry name" value="HTH_XRE"/>
    <property type="match status" value="1"/>
</dbReference>
<organism evidence="2 3">
    <name type="scientific">Cloacibacillus porcorum</name>
    <dbReference type="NCBI Taxonomy" id="1197717"/>
    <lineage>
        <taxon>Bacteria</taxon>
        <taxon>Thermotogati</taxon>
        <taxon>Synergistota</taxon>
        <taxon>Synergistia</taxon>
        <taxon>Synergistales</taxon>
        <taxon>Synergistaceae</taxon>
        <taxon>Cloacibacillus</taxon>
    </lineage>
</organism>
<name>A0A1B2I1D2_9BACT</name>
<dbReference type="Gene3D" id="1.10.260.40">
    <property type="entry name" value="lambda repressor-like DNA-binding domains"/>
    <property type="match status" value="1"/>
</dbReference>
<dbReference type="InterPro" id="IPR013096">
    <property type="entry name" value="Cupin_2"/>
</dbReference>
<dbReference type="PROSITE" id="PS50943">
    <property type="entry name" value="HTH_CROC1"/>
    <property type="match status" value="1"/>
</dbReference>
<gene>
    <name evidence="2" type="ORF">BED41_00815</name>
</gene>
<dbReference type="GeneID" id="83056392"/>
<dbReference type="OrthoDB" id="9814553at2"/>
<keyword evidence="1" id="KW-0238">DNA-binding</keyword>